<keyword evidence="1" id="KW-0812">Transmembrane</keyword>
<accession>A0A1W2D986</accession>
<evidence type="ECO:0000259" key="2">
    <source>
        <dbReference type="Pfam" id="PF04773"/>
    </source>
</evidence>
<feature type="domain" description="Protein FecR C-terminal" evidence="3">
    <location>
        <begin position="316"/>
        <end position="384"/>
    </location>
</feature>
<dbReference type="OrthoDB" id="1099963at2"/>
<dbReference type="EMBL" id="FWXT01000003">
    <property type="protein sequence ID" value="SMC94029.1"/>
    <property type="molecule type" value="Genomic_DNA"/>
</dbReference>
<keyword evidence="1" id="KW-0472">Membrane</keyword>
<dbReference type="InterPro" id="IPR006860">
    <property type="entry name" value="FecR"/>
</dbReference>
<feature type="domain" description="FecR protein" evidence="2">
    <location>
        <begin position="177"/>
        <end position="270"/>
    </location>
</feature>
<dbReference type="Pfam" id="PF16344">
    <property type="entry name" value="FecR_C"/>
    <property type="match status" value="1"/>
</dbReference>
<dbReference type="Gene3D" id="3.55.50.30">
    <property type="match status" value="1"/>
</dbReference>
<evidence type="ECO:0000313" key="4">
    <source>
        <dbReference type="EMBL" id="SMC94029.1"/>
    </source>
</evidence>
<dbReference type="AlphaFoldDB" id="A0A1W2D986"/>
<name>A0A1W2D986_9SPHI</name>
<evidence type="ECO:0000259" key="3">
    <source>
        <dbReference type="Pfam" id="PF16344"/>
    </source>
</evidence>
<evidence type="ECO:0000313" key="5">
    <source>
        <dbReference type="Proteomes" id="UP000192756"/>
    </source>
</evidence>
<organism evidence="4 5">
    <name type="scientific">Pedobacter africanus</name>
    <dbReference type="NCBI Taxonomy" id="151894"/>
    <lineage>
        <taxon>Bacteria</taxon>
        <taxon>Pseudomonadati</taxon>
        <taxon>Bacteroidota</taxon>
        <taxon>Sphingobacteriia</taxon>
        <taxon>Sphingobacteriales</taxon>
        <taxon>Sphingobacteriaceae</taxon>
        <taxon>Pedobacter</taxon>
    </lineage>
</organism>
<dbReference type="Gene3D" id="2.60.120.1440">
    <property type="match status" value="1"/>
</dbReference>
<dbReference type="STRING" id="151894.SAMN04488524_3502"/>
<dbReference type="RefSeq" id="WP_084240305.1">
    <property type="nucleotide sequence ID" value="NZ_FWXT01000003.1"/>
</dbReference>
<proteinExistence type="predicted"/>
<sequence length="386" mass="42614">MIDKDQYIAIAGKVADGIASDSELALYNAYYNTYQSKYPAWNKLGKAQKKHMLDETALLIQAQLKPKASLKQFKLWSRVTVVAAAVTAIMLGVFIYYISSTRPTALGPEFVSGSKDIAPGKNRATLTFADGKVVTLSAAKQGVVVGDHKLTYNDGSLLPSSKAATQSEHQMRMLTAATPRGGTYHVTLPDGTVVWLNAASTLKFPSTFSKQTERRVELTGEAYFEVFKNKDQPFIVHARNQDVRVLGTRFNIENYPDVSFCRTSLVEGSIQLSRSTPGPGTQDVILVPGQQALLTNSALNVEIADVNAAIAWTKGDFVFLKEDLPGIMKELARWYDIEVEYRDAPQHLRFDAIISRSKNLSAILQTMQITGRVKFKIDGRKVIVTK</sequence>
<dbReference type="Pfam" id="PF04773">
    <property type="entry name" value="FecR"/>
    <property type="match status" value="1"/>
</dbReference>
<gene>
    <name evidence="4" type="ORF">SAMN04488524_3502</name>
</gene>
<dbReference type="PANTHER" id="PTHR30273">
    <property type="entry name" value="PERIPLASMIC SIGNAL SENSOR AND SIGMA FACTOR ACTIVATOR FECR-RELATED"/>
    <property type="match status" value="1"/>
</dbReference>
<feature type="transmembrane region" description="Helical" evidence="1">
    <location>
        <begin position="75"/>
        <end position="98"/>
    </location>
</feature>
<dbReference type="InterPro" id="IPR032508">
    <property type="entry name" value="FecR_C"/>
</dbReference>
<protein>
    <submittedName>
        <fullName evidence="4">FecR family protein</fullName>
    </submittedName>
</protein>
<dbReference type="Proteomes" id="UP000192756">
    <property type="component" value="Unassembled WGS sequence"/>
</dbReference>
<dbReference type="PIRSF" id="PIRSF018266">
    <property type="entry name" value="FecR"/>
    <property type="match status" value="1"/>
</dbReference>
<dbReference type="InterPro" id="IPR012373">
    <property type="entry name" value="Ferrdict_sens_TM"/>
</dbReference>
<dbReference type="GO" id="GO:0016989">
    <property type="term" value="F:sigma factor antagonist activity"/>
    <property type="evidence" value="ECO:0007669"/>
    <property type="project" value="TreeGrafter"/>
</dbReference>
<evidence type="ECO:0000256" key="1">
    <source>
        <dbReference type="SAM" id="Phobius"/>
    </source>
</evidence>
<keyword evidence="1" id="KW-1133">Transmembrane helix</keyword>
<dbReference type="PANTHER" id="PTHR30273:SF2">
    <property type="entry name" value="PROTEIN FECR"/>
    <property type="match status" value="1"/>
</dbReference>
<reference evidence="5" key="1">
    <citation type="submission" date="2017-04" db="EMBL/GenBank/DDBJ databases">
        <authorList>
            <person name="Varghese N."/>
            <person name="Submissions S."/>
        </authorList>
    </citation>
    <scope>NUCLEOTIDE SEQUENCE [LARGE SCALE GENOMIC DNA]</scope>
    <source>
        <strain evidence="5">DSM 12126</strain>
    </source>
</reference>
<keyword evidence="5" id="KW-1185">Reference proteome</keyword>